<protein>
    <submittedName>
        <fullName evidence="1">Uncharacterized protein</fullName>
    </submittedName>
</protein>
<sequence length="58" mass="6451">MTENVDEGEVLAEEFVDVTGKQSVDEVYNALYPYYSLALLKALRVLGVLEESVGEAKR</sequence>
<name>X1GB23_9ZZZZ</name>
<proteinExistence type="predicted"/>
<dbReference type="AlphaFoldDB" id="X1GB23"/>
<dbReference type="SUPFAM" id="SSF53328">
    <property type="entry name" value="Formyltransferase"/>
    <property type="match status" value="1"/>
</dbReference>
<dbReference type="InterPro" id="IPR036477">
    <property type="entry name" value="Formyl_transf_N_sf"/>
</dbReference>
<dbReference type="EMBL" id="BARU01023608">
    <property type="protein sequence ID" value="GAH55096.1"/>
    <property type="molecule type" value="Genomic_DNA"/>
</dbReference>
<reference evidence="1" key="1">
    <citation type="journal article" date="2014" name="Front. Microbiol.">
        <title>High frequency of phylogenetically diverse reductive dehalogenase-homologous genes in deep subseafloor sedimentary metagenomes.</title>
        <authorList>
            <person name="Kawai M."/>
            <person name="Futagami T."/>
            <person name="Toyoda A."/>
            <person name="Takaki Y."/>
            <person name="Nishi S."/>
            <person name="Hori S."/>
            <person name="Arai W."/>
            <person name="Tsubouchi T."/>
            <person name="Morono Y."/>
            <person name="Uchiyama I."/>
            <person name="Ito T."/>
            <person name="Fujiyama A."/>
            <person name="Inagaki F."/>
            <person name="Takami H."/>
        </authorList>
    </citation>
    <scope>NUCLEOTIDE SEQUENCE</scope>
    <source>
        <strain evidence="1">Expedition CK06-06</strain>
    </source>
</reference>
<organism evidence="1">
    <name type="scientific">marine sediment metagenome</name>
    <dbReference type="NCBI Taxonomy" id="412755"/>
    <lineage>
        <taxon>unclassified sequences</taxon>
        <taxon>metagenomes</taxon>
        <taxon>ecological metagenomes</taxon>
    </lineage>
</organism>
<gene>
    <name evidence="1" type="ORF">S03H2_38291</name>
</gene>
<accession>X1GB23</accession>
<comment type="caution">
    <text evidence="1">The sequence shown here is derived from an EMBL/GenBank/DDBJ whole genome shotgun (WGS) entry which is preliminary data.</text>
</comment>
<evidence type="ECO:0000313" key="1">
    <source>
        <dbReference type="EMBL" id="GAH55096.1"/>
    </source>
</evidence>